<keyword evidence="1" id="KW-0677">Repeat</keyword>
<dbReference type="Proteomes" id="UP001370490">
    <property type="component" value="Unassembled WGS sequence"/>
</dbReference>
<dbReference type="PANTHER" id="PTHR18896:SF153">
    <property type="entry name" value="PHOSPHOLIPASE D"/>
    <property type="match status" value="1"/>
</dbReference>
<keyword evidence="2" id="KW-0443">Lipid metabolism</keyword>
<dbReference type="AlphaFoldDB" id="A0AAN8YWZ1"/>
<name>A0AAN8YWZ1_9MAGN</name>
<comment type="caution">
    <text evidence="3">The sequence shown here is derived from an EMBL/GenBank/DDBJ whole genome shotgun (WGS) entry which is preliminary data.</text>
</comment>
<evidence type="ECO:0000256" key="1">
    <source>
        <dbReference type="ARBA" id="ARBA00022737"/>
    </source>
</evidence>
<evidence type="ECO:0000256" key="2">
    <source>
        <dbReference type="ARBA" id="ARBA00023098"/>
    </source>
</evidence>
<sequence length="208" mass="23774">MVAIPIKKLISWDKINGWYPVVNHNGNHLGPFPELHISIQFKPVQDNPLYKNGVGCGPDYSGVPNPYFPLCKGGSVTLYQDAHVPDQKLPEIPLDDGKFFQQSKCWEEICHASLEGHHLIYIIGWSIYHPVKLVREPSKPVLGERAYTRRTFEMHQRVMQAHDEATRKFFKHLSVYCVLSPRYVVGTSSHIIRSVCSLTLKLLEIITK</sequence>
<dbReference type="InterPro" id="IPR015679">
    <property type="entry name" value="PLipase_D_fam"/>
</dbReference>
<evidence type="ECO:0000313" key="3">
    <source>
        <dbReference type="EMBL" id="KAK6915962.1"/>
    </source>
</evidence>
<gene>
    <name evidence="3" type="ORF">RJ641_018823</name>
</gene>
<organism evidence="3 4">
    <name type="scientific">Dillenia turbinata</name>
    <dbReference type="NCBI Taxonomy" id="194707"/>
    <lineage>
        <taxon>Eukaryota</taxon>
        <taxon>Viridiplantae</taxon>
        <taxon>Streptophyta</taxon>
        <taxon>Embryophyta</taxon>
        <taxon>Tracheophyta</taxon>
        <taxon>Spermatophyta</taxon>
        <taxon>Magnoliopsida</taxon>
        <taxon>eudicotyledons</taxon>
        <taxon>Gunneridae</taxon>
        <taxon>Pentapetalae</taxon>
        <taxon>Dilleniales</taxon>
        <taxon>Dilleniaceae</taxon>
        <taxon>Dillenia</taxon>
    </lineage>
</organism>
<keyword evidence="4" id="KW-1185">Reference proteome</keyword>
<proteinExistence type="predicted"/>
<dbReference type="PANTHER" id="PTHR18896">
    <property type="entry name" value="PHOSPHOLIPASE D"/>
    <property type="match status" value="1"/>
</dbReference>
<accession>A0AAN8YWZ1</accession>
<dbReference type="GO" id="GO:0009395">
    <property type="term" value="P:phospholipid catabolic process"/>
    <property type="evidence" value="ECO:0007669"/>
    <property type="project" value="TreeGrafter"/>
</dbReference>
<dbReference type="GO" id="GO:0004630">
    <property type="term" value="F:phospholipase D activity"/>
    <property type="evidence" value="ECO:0007669"/>
    <property type="project" value="TreeGrafter"/>
</dbReference>
<dbReference type="GO" id="GO:0005886">
    <property type="term" value="C:plasma membrane"/>
    <property type="evidence" value="ECO:0007669"/>
    <property type="project" value="TreeGrafter"/>
</dbReference>
<reference evidence="3 4" key="1">
    <citation type="submission" date="2023-12" db="EMBL/GenBank/DDBJ databases">
        <title>A high-quality genome assembly for Dillenia turbinata (Dilleniales).</title>
        <authorList>
            <person name="Chanderbali A."/>
        </authorList>
    </citation>
    <scope>NUCLEOTIDE SEQUENCE [LARGE SCALE GENOMIC DNA]</scope>
    <source>
        <strain evidence="3">LSX21</strain>
        <tissue evidence="3">Leaf</tissue>
    </source>
</reference>
<dbReference type="EMBL" id="JBAMMX010000024">
    <property type="protein sequence ID" value="KAK6915962.1"/>
    <property type="molecule type" value="Genomic_DNA"/>
</dbReference>
<protein>
    <submittedName>
        <fullName evidence="3">Uncharacterized protein</fullName>
    </submittedName>
</protein>
<evidence type="ECO:0000313" key="4">
    <source>
        <dbReference type="Proteomes" id="UP001370490"/>
    </source>
</evidence>